<evidence type="ECO:0000259" key="4">
    <source>
        <dbReference type="Pfam" id="PF05118"/>
    </source>
</evidence>
<dbReference type="RefSeq" id="WP_120600608.1">
    <property type="nucleotide sequence ID" value="NZ_JABFJX010000001.1"/>
</dbReference>
<dbReference type="InterPro" id="IPR007803">
    <property type="entry name" value="Asp/Arg/Pro-Hydrxlase"/>
</dbReference>
<reference evidence="6" key="1">
    <citation type="submission" date="2018-09" db="EMBL/GenBank/DDBJ databases">
        <authorList>
            <person name="Livingstone P.G."/>
            <person name="Whitworth D.E."/>
        </authorList>
    </citation>
    <scope>NUCLEOTIDE SEQUENCE [LARGE SCALE GENOMIC DNA]</scope>
    <source>
        <strain evidence="6">CA043D</strain>
    </source>
</reference>
<dbReference type="PANTHER" id="PTHR46332:SF5">
    <property type="entry name" value="ASPARTATE BETA-HYDROXYLASE DOMAIN CONTAINING 2"/>
    <property type="match status" value="1"/>
</dbReference>
<dbReference type="Proteomes" id="UP000268313">
    <property type="component" value="Unassembled WGS sequence"/>
</dbReference>
<evidence type="ECO:0000313" key="6">
    <source>
        <dbReference type="Proteomes" id="UP000268313"/>
    </source>
</evidence>
<protein>
    <submittedName>
        <fullName evidence="5">Aspartyl/asparaginyl beta-hydroxylase domain-containing protein</fullName>
    </submittedName>
</protein>
<comment type="similarity">
    <text evidence="1">Belongs to the aspartyl/asparaginyl beta-hydroxylase family.</text>
</comment>
<dbReference type="OrthoDB" id="21665at2"/>
<dbReference type="EMBL" id="RAWE01000002">
    <property type="protein sequence ID" value="RKH07693.1"/>
    <property type="molecule type" value="Genomic_DNA"/>
</dbReference>
<dbReference type="SUPFAM" id="SSF51197">
    <property type="entry name" value="Clavaminate synthase-like"/>
    <property type="match status" value="1"/>
</dbReference>
<dbReference type="GO" id="GO:0051213">
    <property type="term" value="F:dioxygenase activity"/>
    <property type="evidence" value="ECO:0007669"/>
    <property type="project" value="UniProtKB-KW"/>
</dbReference>
<keyword evidence="3" id="KW-0560">Oxidoreductase</keyword>
<accession>A0A3A8KHV3</accession>
<feature type="domain" description="Aspartyl/asparaginy/proline hydroxylase" evidence="4">
    <location>
        <begin position="120"/>
        <end position="243"/>
    </location>
</feature>
<comment type="caution">
    <text evidence="5">The sequence shown here is derived from an EMBL/GenBank/DDBJ whole genome shotgun (WGS) entry which is preliminary data.</text>
</comment>
<organism evidence="5 6">
    <name type="scientific">Corallococcus carmarthensis</name>
    <dbReference type="NCBI Taxonomy" id="2316728"/>
    <lineage>
        <taxon>Bacteria</taxon>
        <taxon>Pseudomonadati</taxon>
        <taxon>Myxococcota</taxon>
        <taxon>Myxococcia</taxon>
        <taxon>Myxococcales</taxon>
        <taxon>Cystobacterineae</taxon>
        <taxon>Myxococcaceae</taxon>
        <taxon>Corallococcus</taxon>
    </lineage>
</organism>
<sequence length="299" mass="33710">MAAQTSPQEITTQVRERIVDLARQGGYFDTVLGAGPELDRLKHYLRMLAGQVPTPPARPEQSPTIFPPFPGLDEHPWRDPPPPAAQALEGCLAAVTRDLERLENADLLHYDSGIVGTGRWSVHPIYFGGERTDRLFWPQLAMEETAAAVRSLDGECTGFPLADVLFSSHAPGTTLTPHCSWDGFRMRLHLGLKVPEGCGIRVGSEARHWQPGRVLTFHDSFEHETWNRGTERRVVLIADCWHPGLTLPEREALLGLTRKFEVRAMLAQLRVPEAMSEPLLVRFAEQERTDAQVRRFWRM</sequence>
<gene>
    <name evidence="5" type="ORF">D7X32_01060</name>
</gene>
<name>A0A3A8KHV3_9BACT</name>
<keyword evidence="6" id="KW-1185">Reference proteome</keyword>
<evidence type="ECO:0000256" key="2">
    <source>
        <dbReference type="ARBA" id="ARBA00022964"/>
    </source>
</evidence>
<proteinExistence type="inferred from homology"/>
<evidence type="ECO:0000256" key="3">
    <source>
        <dbReference type="ARBA" id="ARBA00023002"/>
    </source>
</evidence>
<dbReference type="InterPro" id="IPR027443">
    <property type="entry name" value="IPNS-like_sf"/>
</dbReference>
<dbReference type="Pfam" id="PF05118">
    <property type="entry name" value="Asp_Arg_Hydrox"/>
    <property type="match status" value="1"/>
</dbReference>
<evidence type="ECO:0000313" key="5">
    <source>
        <dbReference type="EMBL" id="RKH07693.1"/>
    </source>
</evidence>
<dbReference type="AlphaFoldDB" id="A0A3A8KHV3"/>
<dbReference type="InterPro" id="IPR051821">
    <property type="entry name" value="Asp/Asn_beta-hydroxylase"/>
</dbReference>
<dbReference type="GO" id="GO:0016020">
    <property type="term" value="C:membrane"/>
    <property type="evidence" value="ECO:0007669"/>
    <property type="project" value="TreeGrafter"/>
</dbReference>
<dbReference type="PANTHER" id="PTHR46332">
    <property type="entry name" value="ASPARTATE BETA-HYDROXYLASE DOMAIN-CONTAINING PROTEIN 2"/>
    <property type="match status" value="1"/>
</dbReference>
<dbReference type="Gene3D" id="2.60.120.330">
    <property type="entry name" value="B-lactam Antibiotic, Isopenicillin N Synthase, Chain"/>
    <property type="match status" value="1"/>
</dbReference>
<keyword evidence="2" id="KW-0223">Dioxygenase</keyword>
<evidence type="ECO:0000256" key="1">
    <source>
        <dbReference type="ARBA" id="ARBA00007730"/>
    </source>
</evidence>